<comment type="caution">
    <text evidence="3">The sequence shown here is derived from an EMBL/GenBank/DDBJ whole genome shotgun (WGS) entry which is preliminary data.</text>
</comment>
<evidence type="ECO:0000256" key="1">
    <source>
        <dbReference type="SAM" id="MobiDB-lite"/>
    </source>
</evidence>
<keyword evidence="4" id="KW-1185">Reference proteome</keyword>
<feature type="region of interest" description="Disordered" evidence="1">
    <location>
        <begin position="20"/>
        <end position="67"/>
    </location>
</feature>
<organism evidence="3 4">
    <name type="scientific">Daphnia sinensis</name>
    <dbReference type="NCBI Taxonomy" id="1820382"/>
    <lineage>
        <taxon>Eukaryota</taxon>
        <taxon>Metazoa</taxon>
        <taxon>Ecdysozoa</taxon>
        <taxon>Arthropoda</taxon>
        <taxon>Crustacea</taxon>
        <taxon>Branchiopoda</taxon>
        <taxon>Diplostraca</taxon>
        <taxon>Cladocera</taxon>
        <taxon>Anomopoda</taxon>
        <taxon>Daphniidae</taxon>
        <taxon>Daphnia</taxon>
        <taxon>Daphnia similis group</taxon>
    </lineage>
</organism>
<dbReference type="EMBL" id="WJBH02000001">
    <property type="protein sequence ID" value="KAI9564096.1"/>
    <property type="molecule type" value="Genomic_DNA"/>
</dbReference>
<name>A0AAD5L0D3_9CRUS</name>
<reference evidence="3 4" key="1">
    <citation type="submission" date="2022-05" db="EMBL/GenBank/DDBJ databases">
        <title>A multi-omics perspective on studying reproductive biology in Daphnia sinensis.</title>
        <authorList>
            <person name="Jia J."/>
        </authorList>
    </citation>
    <scope>NUCLEOTIDE SEQUENCE [LARGE SCALE GENOMIC DNA]</scope>
    <source>
        <strain evidence="3 4">WSL</strain>
    </source>
</reference>
<sequence>MKFLFFALVTMVTISLVTCQMPPPPPTEVPLSTGGPLPPTGSPSPTGGLRPQPRPPGPRPARLIQNF</sequence>
<gene>
    <name evidence="3" type="ORF">GHT06_007834</name>
</gene>
<evidence type="ECO:0000313" key="4">
    <source>
        <dbReference type="Proteomes" id="UP000820818"/>
    </source>
</evidence>
<feature type="signal peptide" evidence="2">
    <location>
        <begin position="1"/>
        <end position="19"/>
    </location>
</feature>
<accession>A0AAD5L0D3</accession>
<dbReference type="Proteomes" id="UP000820818">
    <property type="component" value="Linkage Group LG1"/>
</dbReference>
<evidence type="ECO:0000313" key="3">
    <source>
        <dbReference type="EMBL" id="KAI9564096.1"/>
    </source>
</evidence>
<proteinExistence type="predicted"/>
<feature type="chain" id="PRO_5041981467" evidence="2">
    <location>
        <begin position="20"/>
        <end position="67"/>
    </location>
</feature>
<protein>
    <submittedName>
        <fullName evidence="3">Uncharacterized protein</fullName>
    </submittedName>
</protein>
<evidence type="ECO:0000256" key="2">
    <source>
        <dbReference type="SAM" id="SignalP"/>
    </source>
</evidence>
<keyword evidence="2" id="KW-0732">Signal</keyword>
<dbReference type="AlphaFoldDB" id="A0AAD5L0D3"/>